<keyword evidence="1" id="KW-0464">Manganese</keyword>
<feature type="binding site" evidence="1">
    <location>
        <position position="410"/>
    </location>
    <ligand>
        <name>Mn(2+)</name>
        <dbReference type="ChEBI" id="CHEBI:29035"/>
        <label>2</label>
    </ligand>
</feature>
<dbReference type="SUPFAM" id="SSF53187">
    <property type="entry name" value="Zn-dependent exopeptidases"/>
    <property type="match status" value="1"/>
</dbReference>
<dbReference type="GO" id="GO:0046872">
    <property type="term" value="F:metal ion binding"/>
    <property type="evidence" value="ECO:0007669"/>
    <property type="project" value="UniProtKB-KW"/>
</dbReference>
<dbReference type="EMBL" id="BQNJ01000002">
    <property type="protein sequence ID" value="GKH03674.1"/>
    <property type="molecule type" value="Genomic_DNA"/>
</dbReference>
<dbReference type="RefSeq" id="WP_118042117.1">
    <property type="nucleotide sequence ID" value="NZ_BQNJ01000002.1"/>
</dbReference>
<evidence type="ECO:0000256" key="1">
    <source>
        <dbReference type="PIRSR" id="PIRSR005962-1"/>
    </source>
</evidence>
<proteinExistence type="predicted"/>
<dbReference type="SUPFAM" id="SSF55031">
    <property type="entry name" value="Bacterial exopeptidase dimerisation domain"/>
    <property type="match status" value="1"/>
</dbReference>
<dbReference type="InterPro" id="IPR011650">
    <property type="entry name" value="Peptidase_M20_dimer"/>
</dbReference>
<evidence type="ECO:0000259" key="2">
    <source>
        <dbReference type="Pfam" id="PF07687"/>
    </source>
</evidence>
<organism evidence="3 4">
    <name type="scientific">Hungatella hathewayi</name>
    <dbReference type="NCBI Taxonomy" id="154046"/>
    <lineage>
        <taxon>Bacteria</taxon>
        <taxon>Bacillati</taxon>
        <taxon>Bacillota</taxon>
        <taxon>Clostridia</taxon>
        <taxon>Lachnospirales</taxon>
        <taxon>Lachnospiraceae</taxon>
        <taxon>Hungatella</taxon>
    </lineage>
</organism>
<dbReference type="Pfam" id="PF07687">
    <property type="entry name" value="M20_dimer"/>
    <property type="match status" value="1"/>
</dbReference>
<dbReference type="InterPro" id="IPR052030">
    <property type="entry name" value="Peptidase_M20/M20A_hydrolases"/>
</dbReference>
<protein>
    <submittedName>
        <fullName evidence="3">Aminobenzoyl-glutamate utilization protein A</fullName>
    </submittedName>
</protein>
<dbReference type="GO" id="GO:0016805">
    <property type="term" value="F:dipeptidase activity"/>
    <property type="evidence" value="ECO:0007669"/>
    <property type="project" value="TreeGrafter"/>
</dbReference>
<dbReference type="PANTHER" id="PTHR30575">
    <property type="entry name" value="PEPTIDASE M20"/>
    <property type="match status" value="1"/>
</dbReference>
<evidence type="ECO:0000313" key="3">
    <source>
        <dbReference type="EMBL" id="GKH03674.1"/>
    </source>
</evidence>
<gene>
    <name evidence="3" type="ORF">CE91St55_56550</name>
</gene>
<dbReference type="InterPro" id="IPR017439">
    <property type="entry name" value="Amidohydrolase"/>
</dbReference>
<dbReference type="Gene3D" id="3.40.630.10">
    <property type="entry name" value="Zn peptidases"/>
    <property type="match status" value="2"/>
</dbReference>
<name>A0AA37JM08_9FIRM</name>
<sequence length="451" mass="48835">MYDQITAMAKEIFERSVARRRDLHRHPETGWLEMRTSAVIAGILTELGYEVLTGSNVLDGEARLGLPSEAALREHVNLIRKNWNTPLTYLTEEMEAGYTGVIGILRCGPGPVCALRFDIDALGVLEDESSGHRPAREGFASLCPGVMHACGHDGHTAIGLGVAEVLMSVKEQLHGTVKLIFQPAEEGVRGARAIVSKGHLDDVDYFIGTHLAPLDGPDDGAVTPATYGSLATTKYDVIYHGAPAHAGGFPEKGRNALMAAASAAMGLAAIPRHSEGASRVNTGTLHAGTGRNVIPDYAKMEIELRGETTAVNAYMEDSARRICEAAAAMYGCTCEMICMGAADSHHSDLALADRAAALIERELPDIRVSSVRNVRNWGSEDISLMMNRVQSHGGQAICMRNMTRMEAPQHTADFDFDETVLEEGIRIFSAVTCDLMQDETYKDTRQRGENK</sequence>
<dbReference type="InterPro" id="IPR036264">
    <property type="entry name" value="Bact_exopeptidase_dim_dom"/>
</dbReference>
<dbReference type="AlphaFoldDB" id="A0AA37JM08"/>
<feature type="binding site" evidence="1">
    <location>
        <position position="186"/>
    </location>
    <ligand>
        <name>Mn(2+)</name>
        <dbReference type="ChEBI" id="CHEBI:29035"/>
        <label>2</label>
    </ligand>
</feature>
<dbReference type="PANTHER" id="PTHR30575:SF3">
    <property type="entry name" value="PEPTIDASE M20 DIMERISATION DOMAIN-CONTAINING PROTEIN"/>
    <property type="match status" value="1"/>
</dbReference>
<dbReference type="PIRSF" id="PIRSF005962">
    <property type="entry name" value="Pept_M20D_amidohydro"/>
    <property type="match status" value="1"/>
</dbReference>
<keyword evidence="1" id="KW-0479">Metal-binding</keyword>
<dbReference type="InterPro" id="IPR002933">
    <property type="entry name" value="Peptidase_M20"/>
</dbReference>
<dbReference type="GO" id="GO:0046657">
    <property type="term" value="P:folic acid catabolic process"/>
    <property type="evidence" value="ECO:0007669"/>
    <property type="project" value="TreeGrafter"/>
</dbReference>
<comment type="caution">
    <text evidence="3">The sequence shown here is derived from an EMBL/GenBank/DDBJ whole genome shotgun (WGS) entry which is preliminary data.</text>
</comment>
<dbReference type="Pfam" id="PF01546">
    <property type="entry name" value="Peptidase_M20"/>
    <property type="match status" value="1"/>
</dbReference>
<dbReference type="NCBIfam" id="TIGR01891">
    <property type="entry name" value="amidohydrolases"/>
    <property type="match status" value="1"/>
</dbReference>
<feature type="binding site" evidence="1">
    <location>
        <position position="210"/>
    </location>
    <ligand>
        <name>Mn(2+)</name>
        <dbReference type="ChEBI" id="CHEBI:29035"/>
        <label>2</label>
    </ligand>
</feature>
<comment type="cofactor">
    <cofactor evidence="1">
        <name>Mn(2+)</name>
        <dbReference type="ChEBI" id="CHEBI:29035"/>
    </cofactor>
    <text evidence="1">The Mn(2+) ion enhances activity.</text>
</comment>
<dbReference type="GO" id="GO:0071713">
    <property type="term" value="F:para-aminobenzoyl-glutamate hydrolase activity"/>
    <property type="evidence" value="ECO:0007669"/>
    <property type="project" value="TreeGrafter"/>
</dbReference>
<dbReference type="Proteomes" id="UP001055091">
    <property type="component" value="Unassembled WGS sequence"/>
</dbReference>
<dbReference type="GO" id="GO:0005737">
    <property type="term" value="C:cytoplasm"/>
    <property type="evidence" value="ECO:0007669"/>
    <property type="project" value="TreeGrafter"/>
</dbReference>
<feature type="binding site" evidence="1">
    <location>
        <position position="152"/>
    </location>
    <ligand>
        <name>Mn(2+)</name>
        <dbReference type="ChEBI" id="CHEBI:29035"/>
        <label>2</label>
    </ligand>
</feature>
<evidence type="ECO:0000313" key="4">
    <source>
        <dbReference type="Proteomes" id="UP001055091"/>
    </source>
</evidence>
<feature type="domain" description="Peptidase M20 dimerisation" evidence="2">
    <location>
        <begin position="235"/>
        <end position="325"/>
    </location>
</feature>
<reference evidence="3" key="1">
    <citation type="submission" date="2022-01" db="EMBL/GenBank/DDBJ databases">
        <title>Novel bile acid biosynthetic pathways are enriched in the microbiome of centenarians.</title>
        <authorList>
            <person name="Sato Y."/>
            <person name="Atarashi K."/>
            <person name="Plichta R.D."/>
            <person name="Arai Y."/>
            <person name="Sasajima S."/>
            <person name="Kearney M.S."/>
            <person name="Suda W."/>
            <person name="Takeshita K."/>
            <person name="Sasaki T."/>
            <person name="Okamoto S."/>
            <person name="Skelly N.A."/>
            <person name="Okamura Y."/>
            <person name="Vlamakis H."/>
            <person name="Li Y."/>
            <person name="Tanoue T."/>
            <person name="Takei H."/>
            <person name="Nittono H."/>
            <person name="Narushima S."/>
            <person name="Irie J."/>
            <person name="Itoh H."/>
            <person name="Moriya K."/>
            <person name="Sugiura Y."/>
            <person name="Suematsu M."/>
            <person name="Moritoki N."/>
            <person name="Shibata S."/>
            <person name="Littman R.D."/>
            <person name="Fischbach A.M."/>
            <person name="Uwamino Y."/>
            <person name="Inoue T."/>
            <person name="Honda A."/>
            <person name="Hattori M."/>
            <person name="Murai T."/>
            <person name="Xavier J.R."/>
            <person name="Hirose N."/>
            <person name="Honda K."/>
        </authorList>
    </citation>
    <scope>NUCLEOTIDE SEQUENCE</scope>
    <source>
        <strain evidence="3">CE91-St55</strain>
    </source>
</reference>
<feature type="binding site" evidence="1">
    <location>
        <position position="150"/>
    </location>
    <ligand>
        <name>Mn(2+)</name>
        <dbReference type="ChEBI" id="CHEBI:29035"/>
        <label>2</label>
    </ligand>
</feature>
<accession>A0AA37JM08</accession>